<dbReference type="AlphaFoldDB" id="A0A1N6UMR4"/>
<feature type="domain" description="Tryptophan synthase beta chain-like PALP" evidence="10">
    <location>
        <begin position="7"/>
        <end position="293"/>
    </location>
</feature>
<dbReference type="EC" id="2.5.1.47" evidence="4"/>
<dbReference type="InterPro" id="IPR050214">
    <property type="entry name" value="Cys_Synth/Cystath_Beta-Synth"/>
</dbReference>
<reference evidence="11 12" key="1">
    <citation type="submission" date="2017-01" db="EMBL/GenBank/DDBJ databases">
        <authorList>
            <person name="Mah S.A."/>
            <person name="Swanson W.J."/>
            <person name="Moy G.W."/>
            <person name="Vacquier V.D."/>
        </authorList>
    </citation>
    <scope>NUCLEOTIDE SEQUENCE [LARGE SCALE GENOMIC DNA]</scope>
    <source>
        <strain evidence="11 12">RU36E</strain>
    </source>
</reference>
<dbReference type="FunFam" id="3.40.50.1100:FF:000003">
    <property type="entry name" value="Cystathionine beta-synthase"/>
    <property type="match status" value="1"/>
</dbReference>
<evidence type="ECO:0000256" key="7">
    <source>
        <dbReference type="ARBA" id="ARBA00072081"/>
    </source>
</evidence>
<evidence type="ECO:0000256" key="5">
    <source>
        <dbReference type="ARBA" id="ARBA00022898"/>
    </source>
</evidence>
<dbReference type="PANTHER" id="PTHR10314">
    <property type="entry name" value="CYSTATHIONINE BETA-SYNTHASE"/>
    <property type="match status" value="1"/>
</dbReference>
<protein>
    <recommendedName>
        <fullName evidence="7">Cysteine synthase B</fullName>
        <ecNumber evidence="4">2.5.1.47</ecNumber>
    </recommendedName>
    <alternativeName>
        <fullName evidence="8">O-acetylserine (thiol)-lyase B</fullName>
    </alternativeName>
    <alternativeName>
        <fullName evidence="9">O-acetylserine sulfhydrylase B</fullName>
    </alternativeName>
</protein>
<evidence type="ECO:0000259" key="10">
    <source>
        <dbReference type="Pfam" id="PF00291"/>
    </source>
</evidence>
<dbReference type="InterPro" id="IPR001926">
    <property type="entry name" value="TrpB-like_PALP"/>
</dbReference>
<comment type="similarity">
    <text evidence="3">Belongs to the cysteine synthase/cystathionine beta-synthase family.</text>
</comment>
<dbReference type="Pfam" id="PF00291">
    <property type="entry name" value="PALP"/>
    <property type="match status" value="1"/>
</dbReference>
<evidence type="ECO:0000256" key="6">
    <source>
        <dbReference type="ARBA" id="ARBA00047931"/>
    </source>
</evidence>
<evidence type="ECO:0000313" key="12">
    <source>
        <dbReference type="Proteomes" id="UP000185841"/>
    </source>
</evidence>
<evidence type="ECO:0000256" key="9">
    <source>
        <dbReference type="ARBA" id="ARBA00079153"/>
    </source>
</evidence>
<organism evidence="11 12">
    <name type="scientific">Aquipseudomonas alcaligenes</name>
    <name type="common">Pseudomonas alcaligenes</name>
    <dbReference type="NCBI Taxonomy" id="43263"/>
    <lineage>
        <taxon>Bacteria</taxon>
        <taxon>Pseudomonadati</taxon>
        <taxon>Pseudomonadota</taxon>
        <taxon>Gammaproteobacteria</taxon>
        <taxon>Pseudomonadales</taxon>
        <taxon>Pseudomonadaceae</taxon>
        <taxon>Aquipseudomonas</taxon>
    </lineage>
</organism>
<name>A0A1N6UMR4_AQUAC</name>
<evidence type="ECO:0000256" key="2">
    <source>
        <dbReference type="ARBA" id="ARBA00004962"/>
    </source>
</evidence>
<dbReference type="CDD" id="cd01561">
    <property type="entry name" value="CBS_like"/>
    <property type="match status" value="1"/>
</dbReference>
<dbReference type="Gene3D" id="3.40.50.1100">
    <property type="match status" value="2"/>
</dbReference>
<comment type="pathway">
    <text evidence="2">Amino-acid biosynthesis; L-cysteine biosynthesis; L-cysteine from L-serine: step 2/2.</text>
</comment>
<evidence type="ECO:0000256" key="1">
    <source>
        <dbReference type="ARBA" id="ARBA00001933"/>
    </source>
</evidence>
<evidence type="ECO:0000256" key="8">
    <source>
        <dbReference type="ARBA" id="ARBA00078257"/>
    </source>
</evidence>
<dbReference type="SUPFAM" id="SSF53686">
    <property type="entry name" value="Tryptophan synthase beta subunit-like PLP-dependent enzymes"/>
    <property type="match status" value="1"/>
</dbReference>
<evidence type="ECO:0000313" key="11">
    <source>
        <dbReference type="EMBL" id="SIQ66914.1"/>
    </source>
</evidence>
<accession>A0A1N6UMR4</accession>
<evidence type="ECO:0000256" key="3">
    <source>
        <dbReference type="ARBA" id="ARBA00007103"/>
    </source>
</evidence>
<comment type="catalytic activity">
    <reaction evidence="6">
        <text>O-acetyl-L-serine + hydrogen sulfide = L-cysteine + acetate</text>
        <dbReference type="Rhea" id="RHEA:14829"/>
        <dbReference type="ChEBI" id="CHEBI:29919"/>
        <dbReference type="ChEBI" id="CHEBI:30089"/>
        <dbReference type="ChEBI" id="CHEBI:35235"/>
        <dbReference type="ChEBI" id="CHEBI:58340"/>
        <dbReference type="EC" id="2.5.1.47"/>
    </reaction>
</comment>
<dbReference type="GO" id="GO:0004124">
    <property type="term" value="F:cysteine synthase activity"/>
    <property type="evidence" value="ECO:0007669"/>
    <property type="project" value="UniProtKB-EC"/>
</dbReference>
<proteinExistence type="inferred from homology"/>
<comment type="cofactor">
    <cofactor evidence="1">
        <name>pyridoxal 5'-phosphate</name>
        <dbReference type="ChEBI" id="CHEBI:597326"/>
    </cofactor>
</comment>
<dbReference type="InterPro" id="IPR036052">
    <property type="entry name" value="TrpB-like_PALP_sf"/>
</dbReference>
<gene>
    <name evidence="11" type="ORF">SAMN05878282_106215</name>
</gene>
<evidence type="ECO:0000256" key="4">
    <source>
        <dbReference type="ARBA" id="ARBA00012681"/>
    </source>
</evidence>
<sequence length="304" mass="32649">MIHESLLQAIGETPVVRLAAFSAETGLEVYAKLESLNPGGSHKARIALAMVRDAEARGILRPGSGQTIVEPSGGNTGIGLAIAGNILGYRVVLVIPDNYSPEKQKLLRLYGAEVVLSDSRRGNNSHGERAMELQLENPGYVMLNQQRNPANPEIHRRTTAQEILRDFATLPPDCLVAGIGTGGHVTGLGETLKAHWPQLRVFGVEPEQCDLLADRHAPHEIQGLSIGLVPAILNLDVLDGMLKVTKQDCLARVRQTMRGDGVSLGLSSAANLVAIAQLATELPRGTRVLTLIYDGVDSYLAHFD</sequence>
<dbReference type="Proteomes" id="UP000185841">
    <property type="component" value="Unassembled WGS sequence"/>
</dbReference>
<dbReference type="RefSeq" id="WP_076427507.1">
    <property type="nucleotide sequence ID" value="NZ_FTMP01000006.1"/>
</dbReference>
<keyword evidence="5" id="KW-0663">Pyridoxal phosphate</keyword>
<dbReference type="EMBL" id="FTMP01000006">
    <property type="protein sequence ID" value="SIQ66914.1"/>
    <property type="molecule type" value="Genomic_DNA"/>
</dbReference>